<evidence type="ECO:0000256" key="1">
    <source>
        <dbReference type="ARBA" id="ARBA00005953"/>
    </source>
</evidence>
<evidence type="ECO:0000313" key="3">
    <source>
        <dbReference type="EMBL" id="SHK23400.1"/>
    </source>
</evidence>
<dbReference type="EMBL" id="FRAR01000009">
    <property type="protein sequence ID" value="SHK23400.1"/>
    <property type="molecule type" value="Genomic_DNA"/>
</dbReference>
<dbReference type="Gene3D" id="3.10.129.10">
    <property type="entry name" value="Hotdog Thioesterase"/>
    <property type="match status" value="1"/>
</dbReference>
<evidence type="ECO:0000313" key="4">
    <source>
        <dbReference type="Proteomes" id="UP000183997"/>
    </source>
</evidence>
<dbReference type="PANTHER" id="PTHR31793:SF27">
    <property type="entry name" value="NOVEL THIOESTERASE SUPERFAMILY DOMAIN AND SAPOSIN A-TYPE DOMAIN CONTAINING PROTEIN (0610012H03RIK)"/>
    <property type="match status" value="1"/>
</dbReference>
<dbReference type="PANTHER" id="PTHR31793">
    <property type="entry name" value="4-HYDROXYBENZOYL-COA THIOESTERASE FAMILY MEMBER"/>
    <property type="match status" value="1"/>
</dbReference>
<keyword evidence="4" id="KW-1185">Reference proteome</keyword>
<dbReference type="Pfam" id="PF13279">
    <property type="entry name" value="4HBT_2"/>
    <property type="match status" value="1"/>
</dbReference>
<proteinExistence type="inferred from homology"/>
<protein>
    <submittedName>
        <fullName evidence="3">Acyl-CoA thioester hydrolase</fullName>
    </submittedName>
</protein>
<organism evidence="3 4">
    <name type="scientific">Desulforamulus aeronauticus DSM 10349</name>
    <dbReference type="NCBI Taxonomy" id="1121421"/>
    <lineage>
        <taxon>Bacteria</taxon>
        <taxon>Bacillati</taxon>
        <taxon>Bacillota</taxon>
        <taxon>Clostridia</taxon>
        <taxon>Eubacteriales</taxon>
        <taxon>Peptococcaceae</taxon>
        <taxon>Desulforamulus</taxon>
    </lineage>
</organism>
<dbReference type="AlphaFoldDB" id="A0A1M6QTF8"/>
<name>A0A1M6QTF8_9FIRM</name>
<reference evidence="4" key="1">
    <citation type="submission" date="2016-11" db="EMBL/GenBank/DDBJ databases">
        <authorList>
            <person name="Varghese N."/>
            <person name="Submissions S."/>
        </authorList>
    </citation>
    <scope>NUCLEOTIDE SEQUENCE [LARGE SCALE GENOMIC DNA]</scope>
    <source>
        <strain evidence="4">DSM 10349</strain>
    </source>
</reference>
<evidence type="ECO:0000256" key="2">
    <source>
        <dbReference type="ARBA" id="ARBA00022801"/>
    </source>
</evidence>
<keyword evidence="2 3" id="KW-0378">Hydrolase</keyword>
<dbReference type="GO" id="GO:0047617">
    <property type="term" value="F:fatty acyl-CoA hydrolase activity"/>
    <property type="evidence" value="ECO:0007669"/>
    <property type="project" value="TreeGrafter"/>
</dbReference>
<gene>
    <name evidence="3" type="ORF">SAMN02745123_01187</name>
</gene>
<dbReference type="FunFam" id="3.10.129.10:FF:000026">
    <property type="entry name" value="Possible 4-hydroxybenzoyl-CoA thioesterase"/>
    <property type="match status" value="1"/>
</dbReference>
<comment type="similarity">
    <text evidence="1">Belongs to the 4-hydroxybenzoyl-CoA thioesterase family.</text>
</comment>
<dbReference type="NCBIfam" id="TIGR00051">
    <property type="entry name" value="YbgC/FadM family acyl-CoA thioesterase"/>
    <property type="match status" value="1"/>
</dbReference>
<dbReference type="CDD" id="cd00586">
    <property type="entry name" value="4HBT"/>
    <property type="match status" value="1"/>
</dbReference>
<sequence>MAADFGSDVIKMNKKLAMESMYISEKEIQILYADTDMMGVIYHANYLKWFELGRTQLIIDIGYNYLDMERLGYYAPVYKVEITYKRAIRYGEKAVVRTWVDENNGLRTVYGYHILNGKGEICVEGTSTHIVVRKEDFKPVQFKKVFPEWFQKYEEIKKK</sequence>
<dbReference type="InterPro" id="IPR029069">
    <property type="entry name" value="HotDog_dom_sf"/>
</dbReference>
<dbReference type="SUPFAM" id="SSF54637">
    <property type="entry name" value="Thioesterase/thiol ester dehydrase-isomerase"/>
    <property type="match status" value="1"/>
</dbReference>
<accession>A0A1M6QTF8</accession>
<dbReference type="InterPro" id="IPR050563">
    <property type="entry name" value="4-hydroxybenzoyl-CoA_TE"/>
</dbReference>
<dbReference type="STRING" id="1121421.SAMN02745123_01187"/>
<dbReference type="Proteomes" id="UP000183997">
    <property type="component" value="Unassembled WGS sequence"/>
</dbReference>
<dbReference type="InterPro" id="IPR006684">
    <property type="entry name" value="YbgC/YbaW"/>
</dbReference>